<keyword evidence="4" id="KW-0418">Kinase</keyword>
<dbReference type="PROSITE" id="PS50011">
    <property type="entry name" value="PROTEIN_KINASE_DOM"/>
    <property type="match status" value="1"/>
</dbReference>
<evidence type="ECO:0000256" key="1">
    <source>
        <dbReference type="ARBA" id="ARBA00022741"/>
    </source>
</evidence>
<dbReference type="GO" id="GO:0005524">
    <property type="term" value="F:ATP binding"/>
    <property type="evidence" value="ECO:0007669"/>
    <property type="project" value="UniProtKB-KW"/>
</dbReference>
<sequence>MGCDLRQVIKANDDLTPEQNRFFLYQLLRELKYLHTDLKPKNVLASTNCNLKICIFGLARAPSVTSYYNILYSGTNCYTPIRGSAIRSNQATDKL</sequence>
<dbReference type="Gene3D" id="1.10.510.10">
    <property type="entry name" value="Transferase(Phosphotransferase) domain 1"/>
    <property type="match status" value="1"/>
</dbReference>
<dbReference type="InterPro" id="IPR050117">
    <property type="entry name" value="MAPK"/>
</dbReference>
<accession>A0A2U1KFU8</accession>
<keyword evidence="1" id="KW-0547">Nucleotide-binding</keyword>
<dbReference type="AlphaFoldDB" id="A0A2U1KFU8"/>
<dbReference type="InterPro" id="IPR000719">
    <property type="entry name" value="Prot_kinase_dom"/>
</dbReference>
<dbReference type="SUPFAM" id="SSF56112">
    <property type="entry name" value="Protein kinase-like (PK-like)"/>
    <property type="match status" value="1"/>
</dbReference>
<evidence type="ECO:0000256" key="2">
    <source>
        <dbReference type="ARBA" id="ARBA00022840"/>
    </source>
</evidence>
<dbReference type="OrthoDB" id="1735433at2759"/>
<dbReference type="Pfam" id="PF00069">
    <property type="entry name" value="Pkinase"/>
    <property type="match status" value="1"/>
</dbReference>
<organism evidence="4 5">
    <name type="scientific">Artemisia annua</name>
    <name type="common">Sweet wormwood</name>
    <dbReference type="NCBI Taxonomy" id="35608"/>
    <lineage>
        <taxon>Eukaryota</taxon>
        <taxon>Viridiplantae</taxon>
        <taxon>Streptophyta</taxon>
        <taxon>Embryophyta</taxon>
        <taxon>Tracheophyta</taxon>
        <taxon>Spermatophyta</taxon>
        <taxon>Magnoliopsida</taxon>
        <taxon>eudicotyledons</taxon>
        <taxon>Gunneridae</taxon>
        <taxon>Pentapetalae</taxon>
        <taxon>asterids</taxon>
        <taxon>campanulids</taxon>
        <taxon>Asterales</taxon>
        <taxon>Asteraceae</taxon>
        <taxon>Asteroideae</taxon>
        <taxon>Anthemideae</taxon>
        <taxon>Artemisiinae</taxon>
        <taxon>Artemisia</taxon>
    </lineage>
</organism>
<dbReference type="InterPro" id="IPR011009">
    <property type="entry name" value="Kinase-like_dom_sf"/>
</dbReference>
<dbReference type="Proteomes" id="UP000245207">
    <property type="component" value="Unassembled WGS sequence"/>
</dbReference>
<keyword evidence="2" id="KW-0067">ATP-binding</keyword>
<protein>
    <submittedName>
        <fullName evidence="4">Mitogen-activated protein kinase</fullName>
    </submittedName>
</protein>
<dbReference type="GO" id="GO:0004672">
    <property type="term" value="F:protein kinase activity"/>
    <property type="evidence" value="ECO:0007669"/>
    <property type="project" value="InterPro"/>
</dbReference>
<keyword evidence="4" id="KW-0808">Transferase</keyword>
<evidence type="ECO:0000313" key="5">
    <source>
        <dbReference type="Proteomes" id="UP000245207"/>
    </source>
</evidence>
<evidence type="ECO:0000259" key="3">
    <source>
        <dbReference type="PROSITE" id="PS50011"/>
    </source>
</evidence>
<proteinExistence type="predicted"/>
<gene>
    <name evidence="4" type="ORF">CTI12_AA581870</name>
</gene>
<reference evidence="4 5" key="1">
    <citation type="journal article" date="2018" name="Mol. Plant">
        <title>The genome of Artemisia annua provides insight into the evolution of Asteraceae family and artemisinin biosynthesis.</title>
        <authorList>
            <person name="Shen Q."/>
            <person name="Zhang L."/>
            <person name="Liao Z."/>
            <person name="Wang S."/>
            <person name="Yan T."/>
            <person name="Shi P."/>
            <person name="Liu M."/>
            <person name="Fu X."/>
            <person name="Pan Q."/>
            <person name="Wang Y."/>
            <person name="Lv Z."/>
            <person name="Lu X."/>
            <person name="Zhang F."/>
            <person name="Jiang W."/>
            <person name="Ma Y."/>
            <person name="Chen M."/>
            <person name="Hao X."/>
            <person name="Li L."/>
            <person name="Tang Y."/>
            <person name="Lv G."/>
            <person name="Zhou Y."/>
            <person name="Sun X."/>
            <person name="Brodelius P.E."/>
            <person name="Rose J.K.C."/>
            <person name="Tang K."/>
        </authorList>
    </citation>
    <scope>NUCLEOTIDE SEQUENCE [LARGE SCALE GENOMIC DNA]</scope>
    <source>
        <strain evidence="5">cv. Huhao1</strain>
        <tissue evidence="4">Leaf</tissue>
    </source>
</reference>
<feature type="domain" description="Protein kinase" evidence="3">
    <location>
        <begin position="1"/>
        <end position="95"/>
    </location>
</feature>
<dbReference type="EMBL" id="PKPP01019771">
    <property type="protein sequence ID" value="PWA35581.1"/>
    <property type="molecule type" value="Genomic_DNA"/>
</dbReference>
<dbReference type="STRING" id="35608.A0A2U1KFU8"/>
<evidence type="ECO:0000313" key="4">
    <source>
        <dbReference type="EMBL" id="PWA35581.1"/>
    </source>
</evidence>
<keyword evidence="5" id="KW-1185">Reference proteome</keyword>
<comment type="caution">
    <text evidence="4">The sequence shown here is derived from an EMBL/GenBank/DDBJ whole genome shotgun (WGS) entry which is preliminary data.</text>
</comment>
<dbReference type="PANTHER" id="PTHR24055">
    <property type="entry name" value="MITOGEN-ACTIVATED PROTEIN KINASE"/>
    <property type="match status" value="1"/>
</dbReference>
<name>A0A2U1KFU8_ARTAN</name>